<protein>
    <submittedName>
        <fullName evidence="1">ABC-type molybdate transport system substrate-binding protein</fullName>
    </submittedName>
</protein>
<dbReference type="EMBL" id="SNYV01000015">
    <property type="protein sequence ID" value="TDQ76567.1"/>
    <property type="molecule type" value="Genomic_DNA"/>
</dbReference>
<name>A0A4R6WEZ2_9SPHI</name>
<dbReference type="AlphaFoldDB" id="A0A4R6WEZ2"/>
<dbReference type="PANTHER" id="PTHR30632">
    <property type="entry name" value="MOLYBDATE-BINDING PERIPLASMIC PROTEIN"/>
    <property type="match status" value="1"/>
</dbReference>
<accession>A0A4R6WEZ2</accession>
<evidence type="ECO:0000313" key="2">
    <source>
        <dbReference type="Proteomes" id="UP000295292"/>
    </source>
</evidence>
<proteinExistence type="predicted"/>
<dbReference type="Proteomes" id="UP000295292">
    <property type="component" value="Unassembled WGS sequence"/>
</dbReference>
<dbReference type="SUPFAM" id="SSF53850">
    <property type="entry name" value="Periplasmic binding protein-like II"/>
    <property type="match status" value="1"/>
</dbReference>
<sequence length="303" mass="34148">MNYKNILLGIFLLTSTLGKAQDHRFDPPWNTPPESAVHFTVPGINNVPDLYGDIVNPQLTIFFAGNQFMVVDDLLAAFKKEYPQYQRIFVETLPPGILAKQIKGGSLTLGNLRIDHQPDVYTAGKRTIEEMKDYFSHTQIYCYNNICLMVPKDNPAKITSLNDLGQDHIRIAMPNPLWEGIGEQIQASYKKAGGDALLDKIMKDKVATGLTYLTKIHHRESPMRILYGDADVAPVWTSEVVYQKLKGHPVDGIEIPDNLNTTATYMAAKLKKAPHPKAADDFLRFMETETAQKIYMKYGFSIK</sequence>
<dbReference type="Pfam" id="PF13531">
    <property type="entry name" value="SBP_bac_11"/>
    <property type="match status" value="1"/>
</dbReference>
<dbReference type="GO" id="GO:0030973">
    <property type="term" value="F:molybdate ion binding"/>
    <property type="evidence" value="ECO:0007669"/>
    <property type="project" value="TreeGrafter"/>
</dbReference>
<organism evidence="1 2">
    <name type="scientific">Sphingobacterium yanglingense</name>
    <dbReference type="NCBI Taxonomy" id="1437280"/>
    <lineage>
        <taxon>Bacteria</taxon>
        <taxon>Pseudomonadati</taxon>
        <taxon>Bacteroidota</taxon>
        <taxon>Sphingobacteriia</taxon>
        <taxon>Sphingobacteriales</taxon>
        <taxon>Sphingobacteriaceae</taxon>
        <taxon>Sphingobacterium</taxon>
    </lineage>
</organism>
<dbReference type="GO" id="GO:0015689">
    <property type="term" value="P:molybdate ion transport"/>
    <property type="evidence" value="ECO:0007669"/>
    <property type="project" value="TreeGrafter"/>
</dbReference>
<comment type="caution">
    <text evidence="1">The sequence shown here is derived from an EMBL/GenBank/DDBJ whole genome shotgun (WGS) entry which is preliminary data.</text>
</comment>
<dbReference type="PANTHER" id="PTHR30632:SF0">
    <property type="entry name" value="SULFATE-BINDING PROTEIN"/>
    <property type="match status" value="1"/>
</dbReference>
<reference evidence="1 2" key="1">
    <citation type="submission" date="2019-03" db="EMBL/GenBank/DDBJ databases">
        <title>Genomic Encyclopedia of Archaeal and Bacterial Type Strains, Phase II (KMG-II): from individual species to whole genera.</title>
        <authorList>
            <person name="Goeker M."/>
        </authorList>
    </citation>
    <scope>NUCLEOTIDE SEQUENCE [LARGE SCALE GENOMIC DNA]</scope>
    <source>
        <strain evidence="1 2">DSM 28353</strain>
    </source>
</reference>
<dbReference type="InterPro" id="IPR050682">
    <property type="entry name" value="ModA/WtpA"/>
</dbReference>
<keyword evidence="2" id="KW-1185">Reference proteome</keyword>
<dbReference type="RefSeq" id="WP_133585377.1">
    <property type="nucleotide sequence ID" value="NZ_SNYV01000015.1"/>
</dbReference>
<gene>
    <name evidence="1" type="ORF">CLV99_3160</name>
</gene>
<dbReference type="OrthoDB" id="9802127at2"/>
<dbReference type="Gene3D" id="3.40.190.10">
    <property type="entry name" value="Periplasmic binding protein-like II"/>
    <property type="match status" value="2"/>
</dbReference>
<evidence type="ECO:0000313" key="1">
    <source>
        <dbReference type="EMBL" id="TDQ76567.1"/>
    </source>
</evidence>